<name>A0A174QRK8_9CLOT</name>
<keyword evidence="1" id="KW-0812">Transmembrane</keyword>
<reference evidence="2 3" key="1">
    <citation type="submission" date="2015-09" db="EMBL/GenBank/DDBJ databases">
        <authorList>
            <consortium name="Pathogen Informatics"/>
        </authorList>
    </citation>
    <scope>NUCLEOTIDE SEQUENCE [LARGE SCALE GENOMIC DNA]</scope>
    <source>
        <strain evidence="2 3">2789STDY5834956</strain>
    </source>
</reference>
<accession>A0A174QRK8</accession>
<keyword evidence="1" id="KW-0472">Membrane</keyword>
<proteinExistence type="predicted"/>
<gene>
    <name evidence="2" type="ORF">ERS852568_00691</name>
</gene>
<dbReference type="Proteomes" id="UP000095563">
    <property type="component" value="Unassembled WGS sequence"/>
</dbReference>
<evidence type="ECO:0000313" key="3">
    <source>
        <dbReference type="Proteomes" id="UP000095563"/>
    </source>
</evidence>
<organism evidence="2 3">
    <name type="scientific">Clostridium baratii</name>
    <dbReference type="NCBI Taxonomy" id="1561"/>
    <lineage>
        <taxon>Bacteria</taxon>
        <taxon>Bacillati</taxon>
        <taxon>Bacillota</taxon>
        <taxon>Clostridia</taxon>
        <taxon>Eubacteriales</taxon>
        <taxon>Clostridiaceae</taxon>
        <taxon>Clostridium</taxon>
    </lineage>
</organism>
<evidence type="ECO:0000256" key="1">
    <source>
        <dbReference type="SAM" id="Phobius"/>
    </source>
</evidence>
<dbReference type="AlphaFoldDB" id="A0A174QRK8"/>
<sequence>MRRLYFIYTVLISFFIIQGIFFLNNNKEEVYNKPKPNVEKVEEHKDTKEITSVFYELKRFNEIDIKKIDRRDSDVIADVNIEGNKKQIENILNKINKYSILTYNFMYENGIFNINISLK</sequence>
<protein>
    <submittedName>
        <fullName evidence="2">Uncharacterized protein</fullName>
    </submittedName>
</protein>
<keyword evidence="1" id="KW-1133">Transmembrane helix</keyword>
<feature type="transmembrane region" description="Helical" evidence="1">
    <location>
        <begin position="6"/>
        <end position="23"/>
    </location>
</feature>
<dbReference type="EMBL" id="CZBO01000001">
    <property type="protein sequence ID" value="CUP75864.1"/>
    <property type="molecule type" value="Genomic_DNA"/>
</dbReference>
<dbReference type="RefSeq" id="WP_055206722.1">
    <property type="nucleotide sequence ID" value="NZ_CZBO01000001.1"/>
</dbReference>
<evidence type="ECO:0000313" key="2">
    <source>
        <dbReference type="EMBL" id="CUP75864.1"/>
    </source>
</evidence>